<keyword evidence="2" id="KW-1185">Reference proteome</keyword>
<dbReference type="AlphaFoldDB" id="A0A6A0BE40"/>
<protein>
    <submittedName>
        <fullName evidence="1">Uncharacterized protein</fullName>
    </submittedName>
</protein>
<gene>
    <name evidence="1" type="ORF">Hs30E_15140</name>
</gene>
<sequence>MGLTLRADFPHDSFGTQVSVIFDSGEARHLKTEKFASPQYFSFEETITSKIVITNLIQNITDNSPFLALTQVKAFGREIKFLA</sequence>
<dbReference type="EMBL" id="BLLI01000049">
    <property type="protein sequence ID" value="GFH42963.1"/>
    <property type="molecule type" value="Genomic_DNA"/>
</dbReference>
<proteinExistence type="predicted"/>
<dbReference type="Proteomes" id="UP000480303">
    <property type="component" value="Unassembled WGS sequence"/>
</dbReference>
<organism evidence="1 2">
    <name type="scientific">Pseudolactococcus hodotermopsidis</name>
    <dbReference type="NCBI Taxonomy" id="2709157"/>
    <lineage>
        <taxon>Bacteria</taxon>
        <taxon>Bacillati</taxon>
        <taxon>Bacillota</taxon>
        <taxon>Bacilli</taxon>
        <taxon>Lactobacillales</taxon>
        <taxon>Streptococcaceae</taxon>
        <taxon>Pseudolactococcus</taxon>
    </lineage>
</organism>
<dbReference type="RefSeq" id="WP_172209402.1">
    <property type="nucleotide sequence ID" value="NZ_BLLI01000049.1"/>
</dbReference>
<name>A0A6A0BE40_9LACT</name>
<evidence type="ECO:0000313" key="1">
    <source>
        <dbReference type="EMBL" id="GFH42963.1"/>
    </source>
</evidence>
<reference evidence="1 2" key="1">
    <citation type="submission" date="2020-02" db="EMBL/GenBank/DDBJ databases">
        <title>Draft genome sequence of Lactococcus sp. Hs30E4-3.</title>
        <authorList>
            <person name="Noda S."/>
            <person name="Yuki M."/>
            <person name="Ohkuma M."/>
        </authorList>
    </citation>
    <scope>NUCLEOTIDE SEQUENCE [LARGE SCALE GENOMIC DNA]</scope>
    <source>
        <strain evidence="1 2">Hs30E4-3</strain>
    </source>
</reference>
<comment type="caution">
    <text evidence="1">The sequence shown here is derived from an EMBL/GenBank/DDBJ whole genome shotgun (WGS) entry which is preliminary data.</text>
</comment>
<accession>A0A6A0BE40</accession>
<evidence type="ECO:0000313" key="2">
    <source>
        <dbReference type="Proteomes" id="UP000480303"/>
    </source>
</evidence>